<dbReference type="InterPro" id="IPR036957">
    <property type="entry name" value="Znf_PARP_sf"/>
</dbReference>
<keyword evidence="19" id="KW-0805">Transcription regulation</keyword>
<dbReference type="GO" id="GO:0006302">
    <property type="term" value="P:double-strand break repair"/>
    <property type="evidence" value="ECO:0007669"/>
    <property type="project" value="TreeGrafter"/>
</dbReference>
<dbReference type="Pfam" id="PF08063">
    <property type="entry name" value="Zn_ribbon_PADR1"/>
    <property type="match status" value="1"/>
</dbReference>
<keyword evidence="21 32" id="KW-0238">DNA-binding</keyword>
<evidence type="ECO:0000256" key="26">
    <source>
        <dbReference type="ARBA" id="ARBA00024347"/>
    </source>
</evidence>
<keyword evidence="10 32" id="KW-0328">Glycosyltransferase</keyword>
<evidence type="ECO:0000256" key="7">
    <source>
        <dbReference type="ARBA" id="ARBA00022499"/>
    </source>
</evidence>
<keyword evidence="23 32" id="KW-0539">Nucleus</keyword>
<comment type="catalytic activity">
    <reaction evidence="24">
        <text>L-glutamyl-[protein] + NAD(+) = 5-O-(ADP-D-ribosyl)-L-glutamyl-[protein] + nicotinamide</text>
        <dbReference type="Rhea" id="RHEA:58224"/>
        <dbReference type="Rhea" id="RHEA-COMP:10208"/>
        <dbReference type="Rhea" id="RHEA-COMP:15089"/>
        <dbReference type="ChEBI" id="CHEBI:17154"/>
        <dbReference type="ChEBI" id="CHEBI:29973"/>
        <dbReference type="ChEBI" id="CHEBI:57540"/>
        <dbReference type="ChEBI" id="CHEBI:142540"/>
    </reaction>
    <physiologicalReaction direction="left-to-right" evidence="24">
        <dbReference type="Rhea" id="RHEA:58225"/>
    </physiologicalReaction>
</comment>
<keyword evidence="8" id="KW-0021">Allosteric enzyme</keyword>
<organism evidence="38 39">
    <name type="scientific">Steinernema hermaphroditum</name>
    <dbReference type="NCBI Taxonomy" id="289476"/>
    <lineage>
        <taxon>Eukaryota</taxon>
        <taxon>Metazoa</taxon>
        <taxon>Ecdysozoa</taxon>
        <taxon>Nematoda</taxon>
        <taxon>Chromadorea</taxon>
        <taxon>Rhabditida</taxon>
        <taxon>Tylenchina</taxon>
        <taxon>Panagrolaimomorpha</taxon>
        <taxon>Strongyloidoidea</taxon>
        <taxon>Steinernematidae</taxon>
        <taxon>Steinernema</taxon>
    </lineage>
</organism>
<keyword evidence="6" id="KW-0963">Cytoplasm</keyword>
<comment type="catalytic activity">
    <reaction evidence="28">
        <text>L-histidyl-[protein] + NAD(+) = N(tele)-(ADP-D-ribosyl)-L-histidyl-[protein] + nicotinamide + H(+)</text>
        <dbReference type="Rhea" id="RHEA:72071"/>
        <dbReference type="Rhea" id="RHEA-COMP:9745"/>
        <dbReference type="Rhea" id="RHEA-COMP:18085"/>
        <dbReference type="ChEBI" id="CHEBI:15378"/>
        <dbReference type="ChEBI" id="CHEBI:17154"/>
        <dbReference type="ChEBI" id="CHEBI:29979"/>
        <dbReference type="ChEBI" id="CHEBI:57540"/>
        <dbReference type="ChEBI" id="CHEBI:191398"/>
    </reaction>
    <physiologicalReaction direction="left-to-right" evidence="28">
        <dbReference type="Rhea" id="RHEA:72072"/>
    </physiologicalReaction>
</comment>
<dbReference type="SMART" id="SM01335">
    <property type="entry name" value="PADR1"/>
    <property type="match status" value="1"/>
</dbReference>
<feature type="domain" description="PARP alpha-helical" evidence="36">
    <location>
        <begin position="641"/>
        <end position="759"/>
    </location>
</feature>
<dbReference type="GO" id="GO:0016779">
    <property type="term" value="F:nucleotidyltransferase activity"/>
    <property type="evidence" value="ECO:0007669"/>
    <property type="project" value="UniProtKB-KW"/>
</dbReference>
<dbReference type="SUPFAM" id="SSF56399">
    <property type="entry name" value="ADP-ribosylation"/>
    <property type="match status" value="1"/>
</dbReference>
<comment type="catalytic activity">
    <reaction evidence="30">
        <text>L-seryl-[protein] + NAD(+) = O-(ADP-D-ribosyl)-L-seryl-[protein] + nicotinamide + H(+)</text>
        <dbReference type="Rhea" id="RHEA:58232"/>
        <dbReference type="Rhea" id="RHEA-COMP:9863"/>
        <dbReference type="Rhea" id="RHEA-COMP:15091"/>
        <dbReference type="ChEBI" id="CHEBI:15378"/>
        <dbReference type="ChEBI" id="CHEBI:17154"/>
        <dbReference type="ChEBI" id="CHEBI:29999"/>
        <dbReference type="ChEBI" id="CHEBI:57540"/>
        <dbReference type="ChEBI" id="CHEBI:142556"/>
    </reaction>
    <physiologicalReaction direction="left-to-right" evidence="30">
        <dbReference type="Rhea" id="RHEA:58233"/>
    </physiologicalReaction>
</comment>
<comment type="subcellular location">
    <subcellularLocation>
        <location evidence="1">Chromosome</location>
    </subcellularLocation>
    <subcellularLocation>
        <location evidence="2">Cytoplasm</location>
        <location evidence="2">Cytosol</location>
    </subcellularLocation>
    <subcellularLocation>
        <location evidence="3">Nucleus</location>
        <location evidence="3">Nucleolus</location>
    </subcellularLocation>
</comment>
<evidence type="ECO:0000259" key="36">
    <source>
        <dbReference type="PROSITE" id="PS51060"/>
    </source>
</evidence>
<reference evidence="38" key="1">
    <citation type="submission" date="2023-06" db="EMBL/GenBank/DDBJ databases">
        <title>Genomic analysis of the entomopathogenic nematode Steinernema hermaphroditum.</title>
        <authorList>
            <person name="Schwarz E.M."/>
            <person name="Heppert J.K."/>
            <person name="Baniya A."/>
            <person name="Schwartz H.T."/>
            <person name="Tan C.-H."/>
            <person name="Antoshechkin I."/>
            <person name="Sternberg P.W."/>
            <person name="Goodrich-Blair H."/>
            <person name="Dillman A.R."/>
        </authorList>
    </citation>
    <scope>NUCLEOTIDE SEQUENCE</scope>
    <source>
        <strain evidence="38">PS9179</strain>
        <tissue evidence="38">Whole animal</tissue>
    </source>
</reference>
<dbReference type="GO" id="GO:0005730">
    <property type="term" value="C:nucleolus"/>
    <property type="evidence" value="ECO:0007669"/>
    <property type="project" value="UniProtKB-SubCell"/>
</dbReference>
<evidence type="ECO:0000256" key="33">
    <source>
        <dbReference type="SAM" id="MobiDB-lite"/>
    </source>
</evidence>
<evidence type="ECO:0000256" key="29">
    <source>
        <dbReference type="ARBA" id="ARBA00048339"/>
    </source>
</evidence>
<evidence type="ECO:0000256" key="32">
    <source>
        <dbReference type="PIRNR" id="PIRNR000489"/>
    </source>
</evidence>
<dbReference type="EC" id="2.4.2.30" evidence="4 32"/>
<dbReference type="InterPro" id="IPR012982">
    <property type="entry name" value="PARP1-like_PADR1_Zn_ribbon"/>
</dbReference>
<dbReference type="InterPro" id="IPR036930">
    <property type="entry name" value="WGR_dom_sf"/>
</dbReference>
<dbReference type="InterPro" id="IPR004102">
    <property type="entry name" value="Poly(ADP-ribose)pol_reg_dom"/>
</dbReference>
<keyword evidence="15" id="KW-0013">ADP-ribosylation</keyword>
<evidence type="ECO:0000313" key="38">
    <source>
        <dbReference type="EMBL" id="KAK0423172.1"/>
    </source>
</evidence>
<evidence type="ECO:0000256" key="21">
    <source>
        <dbReference type="ARBA" id="ARBA00023125"/>
    </source>
</evidence>
<dbReference type="GO" id="GO:0003950">
    <property type="term" value="F:NAD+ poly-ADP-ribosyltransferase activity"/>
    <property type="evidence" value="ECO:0007669"/>
    <property type="project" value="UniProtKB-UniRule"/>
</dbReference>
<dbReference type="Pfam" id="PF00644">
    <property type="entry name" value="PARP"/>
    <property type="match status" value="1"/>
</dbReference>
<evidence type="ECO:0000256" key="14">
    <source>
        <dbReference type="ARBA" id="ARBA00022737"/>
    </source>
</evidence>
<dbReference type="GO" id="GO:0051287">
    <property type="term" value="F:NAD binding"/>
    <property type="evidence" value="ECO:0007669"/>
    <property type="project" value="UniProtKB-UniRule"/>
</dbReference>
<keyword evidence="22" id="KW-0804">Transcription</keyword>
<keyword evidence="12" id="KW-0548">Nucleotidyltransferase</keyword>
<dbReference type="AlphaFoldDB" id="A0AA39IEZ6"/>
<dbReference type="InterPro" id="IPR050800">
    <property type="entry name" value="ARTD/PARP"/>
</dbReference>
<comment type="caution">
    <text evidence="38">The sequence shown here is derived from an EMBL/GenBank/DDBJ whole genome shotgun (WGS) entry which is preliminary data.</text>
</comment>
<dbReference type="PROSITE" id="PS51977">
    <property type="entry name" value="WGR"/>
    <property type="match status" value="1"/>
</dbReference>
<dbReference type="SUPFAM" id="SSF57716">
    <property type="entry name" value="Glucocorticoid receptor-like (DNA-binding domain)"/>
    <property type="match status" value="2"/>
</dbReference>
<gene>
    <name evidence="38" type="ORF">QR680_008010</name>
</gene>
<keyword evidence="14" id="KW-0677">Repeat</keyword>
<accession>A0AA39IEZ6</accession>
<keyword evidence="13 32" id="KW-0479">Metal-binding</keyword>
<comment type="catalytic activity">
    <reaction evidence="25">
        <text>L-aspartyl-[protein] + NAD(+) = 4-O-(ADP-D-ribosyl)-L-aspartyl-[protein] + nicotinamide</text>
        <dbReference type="Rhea" id="RHEA:54424"/>
        <dbReference type="Rhea" id="RHEA-COMP:9867"/>
        <dbReference type="Rhea" id="RHEA-COMP:13832"/>
        <dbReference type="ChEBI" id="CHEBI:17154"/>
        <dbReference type="ChEBI" id="CHEBI:29961"/>
        <dbReference type="ChEBI" id="CHEBI:57540"/>
        <dbReference type="ChEBI" id="CHEBI:138102"/>
    </reaction>
    <physiologicalReaction direction="left-to-right" evidence="25">
        <dbReference type="Rhea" id="RHEA:54425"/>
    </physiologicalReaction>
</comment>
<dbReference type="Pfam" id="PF02877">
    <property type="entry name" value="PARP_reg"/>
    <property type="match status" value="1"/>
</dbReference>
<evidence type="ECO:0000256" key="16">
    <source>
        <dbReference type="ARBA" id="ARBA00022771"/>
    </source>
</evidence>
<feature type="domain" description="PARP-type" evidence="34">
    <location>
        <begin position="161"/>
        <end position="215"/>
    </location>
</feature>
<keyword evidence="5" id="KW-0158">Chromosome</keyword>
<protein>
    <recommendedName>
        <fullName evidence="31 32">Poly [ADP-ribose] polymerase</fullName>
        <ecNumber evidence="4 32">2.4.2.30</ecNumber>
    </recommendedName>
</protein>
<dbReference type="Gene3D" id="1.20.142.10">
    <property type="entry name" value="Poly(ADP-ribose) polymerase, regulatory domain"/>
    <property type="match status" value="1"/>
</dbReference>
<dbReference type="InterPro" id="IPR036616">
    <property type="entry name" value="Poly(ADP-ribose)pol_reg_dom_sf"/>
</dbReference>
<keyword evidence="20 32" id="KW-0520">NAD</keyword>
<comment type="catalytic activity">
    <reaction evidence="29">
        <text>L-tyrosyl-[protein] + NAD(+) = O-(ADP-D-ribosyl)-L-tyrosyl-[protein] + nicotinamide + H(+)</text>
        <dbReference type="Rhea" id="RHEA:58236"/>
        <dbReference type="Rhea" id="RHEA-COMP:10136"/>
        <dbReference type="Rhea" id="RHEA-COMP:15092"/>
        <dbReference type="ChEBI" id="CHEBI:15378"/>
        <dbReference type="ChEBI" id="CHEBI:17154"/>
        <dbReference type="ChEBI" id="CHEBI:46858"/>
        <dbReference type="ChEBI" id="CHEBI:57540"/>
        <dbReference type="ChEBI" id="CHEBI:142557"/>
    </reaction>
    <physiologicalReaction direction="left-to-right" evidence="29">
        <dbReference type="Rhea" id="RHEA:58237"/>
    </physiologicalReaction>
</comment>
<keyword evidence="7" id="KW-1017">Isopeptide bond</keyword>
<evidence type="ECO:0000256" key="5">
    <source>
        <dbReference type="ARBA" id="ARBA00022454"/>
    </source>
</evidence>
<keyword evidence="39" id="KW-1185">Reference proteome</keyword>
<evidence type="ECO:0000256" key="24">
    <source>
        <dbReference type="ARBA" id="ARBA00024159"/>
    </source>
</evidence>
<keyword evidence="18" id="KW-0391">Immunity</keyword>
<evidence type="ECO:0000256" key="18">
    <source>
        <dbReference type="ARBA" id="ARBA00022859"/>
    </source>
</evidence>
<keyword evidence="16" id="KW-0863">Zinc-finger</keyword>
<dbReference type="GO" id="GO:0008270">
    <property type="term" value="F:zinc ion binding"/>
    <property type="evidence" value="ECO:0007669"/>
    <property type="project" value="UniProtKB-KW"/>
</dbReference>
<evidence type="ECO:0000256" key="2">
    <source>
        <dbReference type="ARBA" id="ARBA00004514"/>
    </source>
</evidence>
<evidence type="ECO:0000256" key="6">
    <source>
        <dbReference type="ARBA" id="ARBA00022490"/>
    </source>
</evidence>
<dbReference type="CDD" id="cd08001">
    <property type="entry name" value="WGR_PARP1_like"/>
    <property type="match status" value="1"/>
</dbReference>
<dbReference type="SUPFAM" id="SSF47587">
    <property type="entry name" value="Domain of poly(ADP-ribose) polymerase"/>
    <property type="match status" value="1"/>
</dbReference>
<evidence type="ECO:0000256" key="12">
    <source>
        <dbReference type="ARBA" id="ARBA00022695"/>
    </source>
</evidence>
<evidence type="ECO:0000256" key="1">
    <source>
        <dbReference type="ARBA" id="ARBA00004286"/>
    </source>
</evidence>
<keyword evidence="11 32" id="KW-0808">Transferase</keyword>
<dbReference type="SUPFAM" id="SSF142921">
    <property type="entry name" value="WGR domain-like"/>
    <property type="match status" value="1"/>
</dbReference>
<feature type="compositionally biased region" description="Basic and acidic residues" evidence="33">
    <location>
        <begin position="1"/>
        <end position="12"/>
    </location>
</feature>
<evidence type="ECO:0000256" key="28">
    <source>
        <dbReference type="ARBA" id="ARBA00048241"/>
    </source>
</evidence>
<evidence type="ECO:0000256" key="27">
    <source>
        <dbReference type="ARBA" id="ARBA00033987"/>
    </source>
</evidence>
<evidence type="ECO:0000256" key="22">
    <source>
        <dbReference type="ARBA" id="ARBA00023163"/>
    </source>
</evidence>
<keyword evidence="9" id="KW-0399">Innate immunity</keyword>
<dbReference type="InterPro" id="IPR001510">
    <property type="entry name" value="Znf_PARP"/>
</dbReference>
<dbReference type="InterPro" id="IPR008893">
    <property type="entry name" value="WGR_domain"/>
</dbReference>
<feature type="domain" description="WGR" evidence="37">
    <location>
        <begin position="518"/>
        <end position="623"/>
    </location>
</feature>
<dbReference type="PROSITE" id="PS52007">
    <property type="entry name" value="PADR1"/>
    <property type="match status" value="1"/>
</dbReference>
<dbReference type="InterPro" id="IPR049296">
    <property type="entry name" value="PARP1-like_PADR1_N"/>
</dbReference>
<feature type="domain" description="PARP catalytic" evidence="35">
    <location>
        <begin position="767"/>
        <end position="993"/>
    </location>
</feature>
<dbReference type="InterPro" id="IPR038650">
    <property type="entry name" value="PADR1_C_dom_sf"/>
</dbReference>
<keyword evidence="17 32" id="KW-0862">Zinc</keyword>
<proteinExistence type="inferred from homology"/>
<feature type="domain" description="PARP-type" evidence="34">
    <location>
        <begin position="234"/>
        <end position="308"/>
    </location>
</feature>
<evidence type="ECO:0000256" key="10">
    <source>
        <dbReference type="ARBA" id="ARBA00022676"/>
    </source>
</evidence>
<sequence>MNEEVSKSPTEEHETDDAETLRKQREELKELHERLEAEAREFEQIHEDYFAYQQNVLKMELQAAEALDRAVQAAMYGKFIDIIENAFNGLNNDVVSREAEPAEEYPSCYEEEVGTPPYSPQLPLLDVEDLEDDDFDSTFISPADNPLFYEMGPETLPHIPGSLRLSFRLPSPFFDGLQDNWYHFDCFWIKLRDEINESSIRGIENLRWEDTERIRGMMTEHVATPSRTPSKVEVKAEYAKSAVGKCFLCLEKVPKGDVKLGLKNSWYHYDCFPKDAANFKGSAKDIKGYHLLNDEDQERLQKTFPTENNENGEPSVKRTRIIEAAATPKRAPEDPKNKRQIKKQSEEMWTLRELFSDLKKAQMHDLLDYNRYHPPRKGGESACLDRLVDMAMFGVPAECEKCGHMGTIIYSTSEHAYRCSGNISEYTKCTFVAKQPKRTAFKMPKALQEDHPDLAKFHKRKTSNRIYPTFFESQTIVDVPSTSSRPSNIYKSSSMREKAPIYVKRGCAVDPDCDDYQQYHVYLDKEDGNRAWQTTLGVADAQSNRNSYYKLQLVQHDKRDKFMLFRSWGRIGTNQGGCKTESYGSDLDSAKAEFVKQFRDKSGNEWGREFVKRAGFMDLLEMEVLHDRSDKGQKLSVENSKSKLHKSIKELIAMLFDVDAMKDCMKEMEIDMEKLPLGKLSRKHILNAYSILTELQNAMSGKSVNQDVILDATNRFYTLIPHDTGMEAVVKLDNEIIIKEKTELLDNLLEIQLAYTIIKREEDDELDPIDQSYAKLNAKMEVLDKGTPEFQHILKYVSNTHASTHDTYTLDIKDVYKVHRAGEEERYTSQLHNKKLLWHGSRLTNYVGILTQGLRIAPPEAPVTGYMFGKGIYFADMVSKSANYCHALEKEGLLLLCEVALGNQQEEVHAKMITKLNRGKHSCKGLGLTYPNPKEDFTTEDRVVIPFGRAMTAPPNPKKPLDLLYNEYIVYDVNQVKIKYLVRAKFNPTITLL</sequence>
<evidence type="ECO:0000256" key="30">
    <source>
        <dbReference type="ARBA" id="ARBA00048575"/>
    </source>
</evidence>
<evidence type="ECO:0000256" key="13">
    <source>
        <dbReference type="ARBA" id="ARBA00022723"/>
    </source>
</evidence>
<dbReference type="InterPro" id="IPR012317">
    <property type="entry name" value="Poly(ADP-ribose)pol_cat_dom"/>
</dbReference>
<dbReference type="Gene3D" id="3.30.1740.10">
    <property type="entry name" value="Zinc finger, PARP-type"/>
    <property type="match status" value="2"/>
</dbReference>
<dbReference type="GO" id="GO:0005829">
    <property type="term" value="C:cytosol"/>
    <property type="evidence" value="ECO:0007669"/>
    <property type="project" value="UniProtKB-SubCell"/>
</dbReference>
<dbReference type="Gene3D" id="1.10.20.130">
    <property type="match status" value="1"/>
</dbReference>
<dbReference type="PIRSF" id="PIRSF000489">
    <property type="entry name" value="NAD_ADPRT"/>
    <property type="match status" value="1"/>
</dbReference>
<dbReference type="CDD" id="cd01437">
    <property type="entry name" value="parp_like"/>
    <property type="match status" value="1"/>
</dbReference>
<evidence type="ECO:0000256" key="19">
    <source>
        <dbReference type="ARBA" id="ARBA00023015"/>
    </source>
</evidence>
<name>A0AA39IEZ6_9BILA</name>
<evidence type="ECO:0000256" key="9">
    <source>
        <dbReference type="ARBA" id="ARBA00022588"/>
    </source>
</evidence>
<dbReference type="Gene3D" id="2.20.25.630">
    <property type="match status" value="1"/>
</dbReference>
<dbReference type="Pfam" id="PF05406">
    <property type="entry name" value="WGR"/>
    <property type="match status" value="1"/>
</dbReference>
<evidence type="ECO:0000256" key="15">
    <source>
        <dbReference type="ARBA" id="ARBA00022765"/>
    </source>
</evidence>
<evidence type="ECO:0000259" key="34">
    <source>
        <dbReference type="PROSITE" id="PS50064"/>
    </source>
</evidence>
<dbReference type="FunFam" id="3.90.228.10:FF:000002">
    <property type="entry name" value="Poly [ADP-ribose] polymerase"/>
    <property type="match status" value="1"/>
</dbReference>
<dbReference type="GO" id="GO:0005694">
    <property type="term" value="C:chromosome"/>
    <property type="evidence" value="ECO:0007669"/>
    <property type="project" value="UniProtKB-SubCell"/>
</dbReference>
<dbReference type="EMBL" id="JAUCMV010000001">
    <property type="protein sequence ID" value="KAK0423172.1"/>
    <property type="molecule type" value="Genomic_DNA"/>
</dbReference>
<dbReference type="Proteomes" id="UP001175271">
    <property type="component" value="Unassembled WGS sequence"/>
</dbReference>
<dbReference type="SMART" id="SM01336">
    <property type="entry name" value="zf-PARP"/>
    <property type="match status" value="2"/>
</dbReference>
<comment type="catalytic activity">
    <reaction evidence="27 32">
        <text>NAD(+) + (ADP-D-ribosyl)n-acceptor = nicotinamide + (ADP-D-ribosyl)n+1-acceptor + H(+).</text>
        <dbReference type="EC" id="2.4.2.30"/>
    </reaction>
</comment>
<dbReference type="SMART" id="SM00773">
    <property type="entry name" value="WGR"/>
    <property type="match status" value="1"/>
</dbReference>
<dbReference type="PANTHER" id="PTHR10459">
    <property type="entry name" value="DNA LIGASE"/>
    <property type="match status" value="1"/>
</dbReference>
<feature type="compositionally biased region" description="Basic and acidic residues" evidence="33">
    <location>
        <begin position="19"/>
        <end position="29"/>
    </location>
</feature>
<dbReference type="GO" id="GO:0003677">
    <property type="term" value="F:DNA binding"/>
    <property type="evidence" value="ECO:0007669"/>
    <property type="project" value="UniProtKB-UniRule"/>
</dbReference>
<dbReference type="GO" id="GO:0045087">
    <property type="term" value="P:innate immune response"/>
    <property type="evidence" value="ECO:0007669"/>
    <property type="project" value="UniProtKB-KW"/>
</dbReference>
<evidence type="ECO:0000256" key="23">
    <source>
        <dbReference type="ARBA" id="ARBA00023242"/>
    </source>
</evidence>
<evidence type="ECO:0000256" key="25">
    <source>
        <dbReference type="ARBA" id="ARBA00024164"/>
    </source>
</evidence>
<evidence type="ECO:0000256" key="31">
    <source>
        <dbReference type="ARBA" id="ARBA00071874"/>
    </source>
</evidence>
<evidence type="ECO:0000259" key="35">
    <source>
        <dbReference type="PROSITE" id="PS51059"/>
    </source>
</evidence>
<evidence type="ECO:0000259" key="37">
    <source>
        <dbReference type="PROSITE" id="PS51977"/>
    </source>
</evidence>
<evidence type="ECO:0000256" key="17">
    <source>
        <dbReference type="ARBA" id="ARBA00022833"/>
    </source>
</evidence>
<evidence type="ECO:0000256" key="4">
    <source>
        <dbReference type="ARBA" id="ARBA00012020"/>
    </source>
</evidence>
<dbReference type="InterPro" id="IPR008288">
    <property type="entry name" value="PARP"/>
</dbReference>
<evidence type="ECO:0000256" key="20">
    <source>
        <dbReference type="ARBA" id="ARBA00023027"/>
    </source>
</evidence>
<dbReference type="Pfam" id="PF21728">
    <property type="entry name" value="PADR1_N"/>
    <property type="match status" value="1"/>
</dbReference>
<dbReference type="GO" id="GO:0070212">
    <property type="term" value="P:protein poly-ADP-ribosylation"/>
    <property type="evidence" value="ECO:0007669"/>
    <property type="project" value="TreeGrafter"/>
</dbReference>
<evidence type="ECO:0000256" key="3">
    <source>
        <dbReference type="ARBA" id="ARBA00004604"/>
    </source>
</evidence>
<dbReference type="FunFam" id="1.20.142.10:FF:000001">
    <property type="entry name" value="Poly [ADP-ribose] polymerase"/>
    <property type="match status" value="1"/>
</dbReference>
<evidence type="ECO:0000256" key="11">
    <source>
        <dbReference type="ARBA" id="ARBA00022679"/>
    </source>
</evidence>
<comment type="similarity">
    <text evidence="26">Belongs to the ARTD/PARP family.</text>
</comment>
<dbReference type="PROSITE" id="PS50064">
    <property type="entry name" value="ZF_PARP_2"/>
    <property type="match status" value="2"/>
</dbReference>
<dbReference type="GO" id="GO:1990404">
    <property type="term" value="F:NAD+-protein mono-ADP-ribosyltransferase activity"/>
    <property type="evidence" value="ECO:0007669"/>
    <property type="project" value="TreeGrafter"/>
</dbReference>
<evidence type="ECO:0000313" key="39">
    <source>
        <dbReference type="Proteomes" id="UP001175271"/>
    </source>
</evidence>
<dbReference type="PROSITE" id="PS51060">
    <property type="entry name" value="PARP_ALPHA_HD"/>
    <property type="match status" value="1"/>
</dbReference>
<feature type="region of interest" description="Disordered" evidence="33">
    <location>
        <begin position="1"/>
        <end position="29"/>
    </location>
</feature>
<dbReference type="PROSITE" id="PS51059">
    <property type="entry name" value="PARP_CATALYTIC"/>
    <property type="match status" value="1"/>
</dbReference>
<dbReference type="PANTHER" id="PTHR10459:SF112">
    <property type="entry name" value="POLY [ADP-RIBOSE] POLYMERASE 1"/>
    <property type="match status" value="1"/>
</dbReference>
<dbReference type="Gene3D" id="3.90.228.10">
    <property type="match status" value="1"/>
</dbReference>
<evidence type="ECO:0000256" key="8">
    <source>
        <dbReference type="ARBA" id="ARBA00022533"/>
    </source>
</evidence>